<dbReference type="FunFam" id="3.90.1150.10:FF:000006">
    <property type="entry name" value="Phosphoserine aminotransferase"/>
    <property type="match status" value="1"/>
</dbReference>
<sequence length="353" mass="39923">MRKHNFCAGPCTLPQSVFKEAAAAVENYNNSGLSILEISHRSDAFVAIMEEARALALEMADLQNKDYEALFLHGGASMQFLMVAYNFLQKKAAYLDTGVWSSKAIKEGELFGEAIKVASSKDENYNYVPKNYSIPEVDYFHCTSNNTIYGTQLKEFPQIGIPMICDMSSDIFSKKIDYNQFDLIYAGAQKNIGTTGTALVLIKKELLKKIKPNVPSMLSYQTHIERKSMFNTPPVYAIYVALLNLRWLEKQGGISATESKNRKKAALIYKEIDRNPLFYGFAKKEDRSMMNATFFLKDESLSDKFNDLWQKAEINGLEGHRTIGGYRASMYNALSIESVELLVQTMQELEKNI</sequence>
<keyword evidence="4 12" id="KW-0032">Aminotransferase</keyword>
<dbReference type="EC" id="2.6.1.52" evidence="12"/>
<comment type="function">
    <text evidence="12">Catalyzes the reversible conversion of 3-phosphohydroxypyruvate to phosphoserine and of 3-hydroxy-2-oxo-4-phosphonooxybutanoate to phosphohydroxythreonine.</text>
</comment>
<keyword evidence="8 12" id="KW-0664">Pyridoxine biosynthesis</keyword>
<keyword evidence="7 12" id="KW-0663">Pyridoxal phosphate</keyword>
<keyword evidence="12" id="KW-0963">Cytoplasm</keyword>
<evidence type="ECO:0000256" key="8">
    <source>
        <dbReference type="ARBA" id="ARBA00023096"/>
    </source>
</evidence>
<dbReference type="InterPro" id="IPR015422">
    <property type="entry name" value="PyrdxlP-dep_Trfase_small"/>
</dbReference>
<dbReference type="UniPathway" id="UPA00244">
    <property type="reaction ID" value="UER00311"/>
</dbReference>
<comment type="pathway">
    <text evidence="2 12">Amino-acid biosynthesis; L-serine biosynthesis; L-serine from 3-phospho-D-glycerate: step 2/3.</text>
</comment>
<feature type="binding site" evidence="12">
    <location>
        <begin position="76"/>
        <end position="77"/>
    </location>
    <ligand>
        <name>pyridoxal 5'-phosphate</name>
        <dbReference type="ChEBI" id="CHEBI:597326"/>
    </ligand>
</feature>
<dbReference type="Gene3D" id="3.90.1150.10">
    <property type="entry name" value="Aspartate Aminotransferase, domain 1"/>
    <property type="match status" value="1"/>
</dbReference>
<keyword evidence="9 12" id="KW-0718">Serine biosynthesis</keyword>
<feature type="binding site" evidence="12">
    <location>
        <position position="100"/>
    </location>
    <ligand>
        <name>pyridoxal 5'-phosphate</name>
        <dbReference type="ChEBI" id="CHEBI:597326"/>
    </ligand>
</feature>
<evidence type="ECO:0000256" key="12">
    <source>
        <dbReference type="HAMAP-Rule" id="MF_00160"/>
    </source>
</evidence>
<comment type="caution">
    <text evidence="12">Lacks conserved residue(s) required for the propagation of feature annotation.</text>
</comment>
<proteinExistence type="inferred from homology"/>
<reference evidence="14 15" key="1">
    <citation type="submission" date="2019-06" db="EMBL/GenBank/DDBJ databases">
        <title>Flavibacter putida gen. nov., sp. nov., a novel marine bacterium of the family Flavobacteriaceae isolated from coastal seawater.</title>
        <authorList>
            <person name="Feng X."/>
        </authorList>
    </citation>
    <scope>NUCLEOTIDE SEQUENCE [LARGE SCALE GENOMIC DNA]</scope>
    <source>
        <strain evidence="14 15">PLHSN227</strain>
    </source>
</reference>
<dbReference type="Gene3D" id="3.40.640.10">
    <property type="entry name" value="Type I PLP-dependent aspartate aminotransferase-like (Major domain)"/>
    <property type="match status" value="1"/>
</dbReference>
<evidence type="ECO:0000259" key="13">
    <source>
        <dbReference type="Pfam" id="PF00266"/>
    </source>
</evidence>
<comment type="catalytic activity">
    <reaction evidence="10 12">
        <text>4-(phosphooxy)-L-threonine + 2-oxoglutarate = (R)-3-hydroxy-2-oxo-4-phosphooxybutanoate + L-glutamate</text>
        <dbReference type="Rhea" id="RHEA:16573"/>
        <dbReference type="ChEBI" id="CHEBI:16810"/>
        <dbReference type="ChEBI" id="CHEBI:29985"/>
        <dbReference type="ChEBI" id="CHEBI:58452"/>
        <dbReference type="ChEBI" id="CHEBI:58538"/>
        <dbReference type="EC" id="2.6.1.52"/>
    </reaction>
</comment>
<comment type="subunit">
    <text evidence="12">Homodimer.</text>
</comment>
<dbReference type="PANTHER" id="PTHR43247:SF1">
    <property type="entry name" value="PHOSPHOSERINE AMINOTRANSFERASE"/>
    <property type="match status" value="1"/>
</dbReference>
<evidence type="ECO:0000256" key="11">
    <source>
        <dbReference type="ARBA" id="ARBA00049007"/>
    </source>
</evidence>
<dbReference type="GO" id="GO:0008615">
    <property type="term" value="P:pyridoxine biosynthetic process"/>
    <property type="evidence" value="ECO:0007669"/>
    <property type="project" value="UniProtKB-UniRule"/>
</dbReference>
<dbReference type="PROSITE" id="PS00595">
    <property type="entry name" value="AA_TRANSFER_CLASS_5"/>
    <property type="match status" value="1"/>
</dbReference>
<protein>
    <recommendedName>
        <fullName evidence="12">Phosphoserine aminotransferase</fullName>
        <ecNumber evidence="12">2.6.1.52</ecNumber>
    </recommendedName>
    <alternativeName>
        <fullName evidence="12">Phosphohydroxythreonine aminotransferase</fullName>
        <shortName evidence="12">PSAT</shortName>
    </alternativeName>
</protein>
<dbReference type="FunFam" id="3.40.640.10:FF:000010">
    <property type="entry name" value="Phosphoserine aminotransferase"/>
    <property type="match status" value="1"/>
</dbReference>
<dbReference type="GO" id="GO:0004648">
    <property type="term" value="F:O-phospho-L-serine:2-oxoglutarate aminotransferase activity"/>
    <property type="evidence" value="ECO:0007669"/>
    <property type="project" value="UniProtKB-UniRule"/>
</dbReference>
<evidence type="ECO:0000256" key="6">
    <source>
        <dbReference type="ARBA" id="ARBA00022679"/>
    </source>
</evidence>
<dbReference type="InterPro" id="IPR022278">
    <property type="entry name" value="Pser_aminoTfrase"/>
</dbReference>
<evidence type="ECO:0000256" key="5">
    <source>
        <dbReference type="ARBA" id="ARBA00022605"/>
    </source>
</evidence>
<accession>A0A507ZQY2</accession>
<dbReference type="InterPro" id="IPR015421">
    <property type="entry name" value="PyrdxlP-dep_Trfase_major"/>
</dbReference>
<organism evidence="14 15">
    <name type="scientific">Haloflavibacter putidus</name>
    <dbReference type="NCBI Taxonomy" id="2576776"/>
    <lineage>
        <taxon>Bacteria</taxon>
        <taxon>Pseudomonadati</taxon>
        <taxon>Bacteroidota</taxon>
        <taxon>Flavobacteriia</taxon>
        <taxon>Flavobacteriales</taxon>
        <taxon>Flavobacteriaceae</taxon>
        <taxon>Haloflavibacter</taxon>
    </lineage>
</organism>
<dbReference type="EMBL" id="VIAR01000002">
    <property type="protein sequence ID" value="TQD40166.1"/>
    <property type="molecule type" value="Genomic_DNA"/>
</dbReference>
<feature type="binding site" evidence="12">
    <location>
        <position position="166"/>
    </location>
    <ligand>
        <name>pyridoxal 5'-phosphate</name>
        <dbReference type="ChEBI" id="CHEBI:597326"/>
    </ligand>
</feature>
<comment type="subcellular location">
    <subcellularLocation>
        <location evidence="12">Cytoplasm</location>
    </subcellularLocation>
</comment>
<comment type="similarity">
    <text evidence="3 12">Belongs to the class-V pyridoxal-phosphate-dependent aminotransferase family. SerC subfamily.</text>
</comment>
<evidence type="ECO:0000313" key="15">
    <source>
        <dbReference type="Proteomes" id="UP000317169"/>
    </source>
</evidence>
<evidence type="ECO:0000313" key="14">
    <source>
        <dbReference type="EMBL" id="TQD40166.1"/>
    </source>
</evidence>
<evidence type="ECO:0000256" key="7">
    <source>
        <dbReference type="ARBA" id="ARBA00022898"/>
    </source>
</evidence>
<name>A0A507ZQY2_9FLAO</name>
<evidence type="ECO:0000256" key="1">
    <source>
        <dbReference type="ARBA" id="ARBA00004915"/>
    </source>
</evidence>
<keyword evidence="5 12" id="KW-0028">Amino-acid biosynthesis</keyword>
<feature type="binding site" evidence="12">
    <location>
        <position position="189"/>
    </location>
    <ligand>
        <name>pyridoxal 5'-phosphate</name>
        <dbReference type="ChEBI" id="CHEBI:597326"/>
    </ligand>
</feature>
<evidence type="ECO:0000256" key="10">
    <source>
        <dbReference type="ARBA" id="ARBA00047630"/>
    </source>
</evidence>
<evidence type="ECO:0000256" key="2">
    <source>
        <dbReference type="ARBA" id="ARBA00005099"/>
    </source>
</evidence>
<evidence type="ECO:0000256" key="9">
    <source>
        <dbReference type="ARBA" id="ARBA00023299"/>
    </source>
</evidence>
<comment type="cofactor">
    <cofactor evidence="12">
        <name>pyridoxal 5'-phosphate</name>
        <dbReference type="ChEBI" id="CHEBI:597326"/>
    </cofactor>
    <text evidence="12">Binds 1 pyridoxal phosphate per subunit.</text>
</comment>
<dbReference type="InterPro" id="IPR020578">
    <property type="entry name" value="Aminotrans_V_PyrdxlP_BS"/>
</dbReference>
<comment type="caution">
    <text evidence="14">The sequence shown here is derived from an EMBL/GenBank/DDBJ whole genome shotgun (WGS) entry which is preliminary data.</text>
</comment>
<feature type="domain" description="Aminotransferase class V" evidence="13">
    <location>
        <begin position="5"/>
        <end position="342"/>
    </location>
</feature>
<dbReference type="SUPFAM" id="SSF53383">
    <property type="entry name" value="PLP-dependent transferases"/>
    <property type="match status" value="1"/>
</dbReference>
<dbReference type="RefSeq" id="WP_141420696.1">
    <property type="nucleotide sequence ID" value="NZ_VIAR01000002.1"/>
</dbReference>
<evidence type="ECO:0000256" key="4">
    <source>
        <dbReference type="ARBA" id="ARBA00022576"/>
    </source>
</evidence>
<dbReference type="HAMAP" id="MF_00160">
    <property type="entry name" value="SerC_aminotrans_5"/>
    <property type="match status" value="1"/>
</dbReference>
<gene>
    <name evidence="12 14" type="primary">serC</name>
    <name evidence="14" type="ORF">FKR84_02920</name>
</gene>
<feature type="modified residue" description="N6-(pyridoxal phosphate)lysine" evidence="12">
    <location>
        <position position="190"/>
    </location>
</feature>
<feature type="binding site" evidence="12">
    <location>
        <position position="147"/>
    </location>
    <ligand>
        <name>pyridoxal 5'-phosphate</name>
        <dbReference type="ChEBI" id="CHEBI:597326"/>
    </ligand>
</feature>
<keyword evidence="15" id="KW-1185">Reference proteome</keyword>
<comment type="pathway">
    <text evidence="1 12">Cofactor biosynthesis; pyridoxine 5'-phosphate biosynthesis; pyridoxine 5'-phosphate from D-erythrose 4-phosphate: step 3/5.</text>
</comment>
<evidence type="ECO:0000256" key="3">
    <source>
        <dbReference type="ARBA" id="ARBA00006904"/>
    </source>
</evidence>
<dbReference type="UniPathway" id="UPA00135">
    <property type="reaction ID" value="UER00197"/>
</dbReference>
<dbReference type="AlphaFoldDB" id="A0A507ZQY2"/>
<dbReference type="GO" id="GO:0030170">
    <property type="term" value="F:pyridoxal phosphate binding"/>
    <property type="evidence" value="ECO:0007669"/>
    <property type="project" value="UniProtKB-UniRule"/>
</dbReference>
<dbReference type="OrthoDB" id="9809412at2"/>
<dbReference type="PIRSF" id="PIRSF000525">
    <property type="entry name" value="SerC"/>
    <property type="match status" value="1"/>
</dbReference>
<dbReference type="GO" id="GO:0006564">
    <property type="term" value="P:L-serine biosynthetic process"/>
    <property type="evidence" value="ECO:0007669"/>
    <property type="project" value="UniProtKB-UniRule"/>
</dbReference>
<keyword evidence="6 12" id="KW-0808">Transferase</keyword>
<feature type="binding site" evidence="12">
    <location>
        <position position="41"/>
    </location>
    <ligand>
        <name>L-glutamate</name>
        <dbReference type="ChEBI" id="CHEBI:29985"/>
    </ligand>
</feature>
<dbReference type="InterPro" id="IPR000192">
    <property type="entry name" value="Aminotrans_V_dom"/>
</dbReference>
<dbReference type="Pfam" id="PF00266">
    <property type="entry name" value="Aminotran_5"/>
    <property type="match status" value="1"/>
</dbReference>
<dbReference type="InterPro" id="IPR015424">
    <property type="entry name" value="PyrdxlP-dep_Trfase"/>
</dbReference>
<dbReference type="PANTHER" id="PTHR43247">
    <property type="entry name" value="PHOSPHOSERINE AMINOTRANSFERASE"/>
    <property type="match status" value="1"/>
</dbReference>
<dbReference type="Proteomes" id="UP000317169">
    <property type="component" value="Unassembled WGS sequence"/>
</dbReference>
<dbReference type="GO" id="GO:0005737">
    <property type="term" value="C:cytoplasm"/>
    <property type="evidence" value="ECO:0007669"/>
    <property type="project" value="UniProtKB-SubCell"/>
</dbReference>
<feature type="binding site" evidence="12">
    <location>
        <begin position="231"/>
        <end position="232"/>
    </location>
    <ligand>
        <name>pyridoxal 5'-phosphate</name>
        <dbReference type="ChEBI" id="CHEBI:597326"/>
    </ligand>
</feature>
<dbReference type="NCBIfam" id="NF003764">
    <property type="entry name" value="PRK05355.1"/>
    <property type="match status" value="1"/>
</dbReference>
<comment type="catalytic activity">
    <reaction evidence="11 12">
        <text>O-phospho-L-serine + 2-oxoglutarate = 3-phosphooxypyruvate + L-glutamate</text>
        <dbReference type="Rhea" id="RHEA:14329"/>
        <dbReference type="ChEBI" id="CHEBI:16810"/>
        <dbReference type="ChEBI" id="CHEBI:18110"/>
        <dbReference type="ChEBI" id="CHEBI:29985"/>
        <dbReference type="ChEBI" id="CHEBI:57524"/>
        <dbReference type="EC" id="2.6.1.52"/>
    </reaction>
</comment>